<dbReference type="EMBL" id="UZAM01009581">
    <property type="protein sequence ID" value="VDP09550.1"/>
    <property type="molecule type" value="Genomic_DNA"/>
</dbReference>
<organism evidence="6">
    <name type="scientific">Soboliphyme baturini</name>
    <dbReference type="NCBI Taxonomy" id="241478"/>
    <lineage>
        <taxon>Eukaryota</taxon>
        <taxon>Metazoa</taxon>
        <taxon>Ecdysozoa</taxon>
        <taxon>Nematoda</taxon>
        <taxon>Enoplea</taxon>
        <taxon>Dorylaimia</taxon>
        <taxon>Dioctophymatida</taxon>
        <taxon>Dioctophymatoidea</taxon>
        <taxon>Soboliphymatidae</taxon>
        <taxon>Soboliphyme</taxon>
    </lineage>
</organism>
<evidence type="ECO:0000256" key="1">
    <source>
        <dbReference type="ARBA" id="ARBA00037087"/>
    </source>
</evidence>
<evidence type="ECO:0000313" key="5">
    <source>
        <dbReference type="Proteomes" id="UP000270296"/>
    </source>
</evidence>
<dbReference type="GO" id="GO:0034511">
    <property type="term" value="F:U3 snoRNA binding"/>
    <property type="evidence" value="ECO:0007669"/>
    <property type="project" value="TreeGrafter"/>
</dbReference>
<dbReference type="InterPro" id="IPR039761">
    <property type="entry name" value="Bms1/Tsr1"/>
</dbReference>
<dbReference type="GO" id="GO:0000462">
    <property type="term" value="P:maturation of SSU-rRNA from tricistronic rRNA transcript (SSU-rRNA, 5.8S rRNA, LSU-rRNA)"/>
    <property type="evidence" value="ECO:0007669"/>
    <property type="project" value="TreeGrafter"/>
</dbReference>
<keyword evidence="5" id="KW-1185">Reference proteome</keyword>
<dbReference type="GO" id="GO:0003924">
    <property type="term" value="F:GTPase activity"/>
    <property type="evidence" value="ECO:0007669"/>
    <property type="project" value="TreeGrafter"/>
</dbReference>
<feature type="domain" description="Ribosome biogenesis protein BMS1/TSR1 C-terminal" evidence="3">
    <location>
        <begin position="16"/>
        <end position="300"/>
    </location>
</feature>
<dbReference type="OrthoDB" id="119302at2759"/>
<gene>
    <name evidence="4" type="ORF">SBAD_LOCUS6225</name>
</gene>
<dbReference type="SMART" id="SM01362">
    <property type="entry name" value="DUF663"/>
    <property type="match status" value="1"/>
</dbReference>
<protein>
    <recommendedName>
        <fullName evidence="2">Pre-rRNA-processing protein TSR1 homolog</fullName>
    </recommendedName>
</protein>
<proteinExistence type="predicted"/>
<accession>A0A183IRH8</accession>
<dbReference type="AlphaFoldDB" id="A0A183IRH8"/>
<dbReference type="GO" id="GO:0000479">
    <property type="term" value="P:endonucleolytic cleavage of tricistronic rRNA transcript (SSU-rRNA, 5.8S rRNA, LSU-rRNA)"/>
    <property type="evidence" value="ECO:0007669"/>
    <property type="project" value="TreeGrafter"/>
</dbReference>
<dbReference type="Proteomes" id="UP000270296">
    <property type="component" value="Unassembled WGS sequence"/>
</dbReference>
<dbReference type="PANTHER" id="PTHR12858:SF1">
    <property type="entry name" value="PRE-RRNA-PROCESSING PROTEIN TSR1 HOMOLOG"/>
    <property type="match status" value="1"/>
</dbReference>
<dbReference type="GO" id="GO:0005525">
    <property type="term" value="F:GTP binding"/>
    <property type="evidence" value="ECO:0007669"/>
    <property type="project" value="TreeGrafter"/>
</dbReference>
<dbReference type="InterPro" id="IPR007034">
    <property type="entry name" value="BMS1_TSR1_C"/>
</dbReference>
<evidence type="ECO:0000256" key="2">
    <source>
        <dbReference type="ARBA" id="ARBA00040070"/>
    </source>
</evidence>
<sequence length="334" mass="38581">MYHDVVKNDAKLNEVNVALHRVEKCLSTHRVKYRGLKSFRTSPWDPNENLPPEYARIYQFQNFQAAVRHAVQLKQCGDFVGHVVSYIIRTALILSGLGFIRSTKTMVAFSLLQHEHKMSVLNMVVRKWKNCDETVKSKDRLIFQVGLRRFIARPIFSQHTNGDKHKFERFLPNDDYVVATVFAPITIPPAGVIVYSQKNDRDFQLVATGSLLDVCPSRIVVKRVVLSGEPFKIHGRTAVVRHMFFNPEDIDWFKPVEIRTASGKRGHIKESLGTHGYMKCAFNGKLRSQDVIFMDLYKRVFPKWTIEEFAEDSLNLNVEEESDTNFDESVEMCR</sequence>
<comment type="function">
    <text evidence="1">Required during maturation of the 40S ribosomal subunit in the nucleolus.</text>
</comment>
<evidence type="ECO:0000313" key="4">
    <source>
        <dbReference type="EMBL" id="VDP09550.1"/>
    </source>
</evidence>
<dbReference type="WBParaSite" id="SBAD_0000646801-mRNA-1">
    <property type="protein sequence ID" value="SBAD_0000646801-mRNA-1"/>
    <property type="gene ID" value="SBAD_0000646801"/>
</dbReference>
<dbReference type="Pfam" id="PF04950">
    <property type="entry name" value="RIBIOP_C"/>
    <property type="match status" value="1"/>
</dbReference>
<name>A0A183IRH8_9BILA</name>
<reference evidence="4 5" key="2">
    <citation type="submission" date="2018-11" db="EMBL/GenBank/DDBJ databases">
        <authorList>
            <consortium name="Pathogen Informatics"/>
        </authorList>
    </citation>
    <scope>NUCLEOTIDE SEQUENCE [LARGE SCALE GENOMIC DNA]</scope>
</reference>
<dbReference type="PANTHER" id="PTHR12858">
    <property type="entry name" value="RIBOSOME BIOGENESIS PROTEIN"/>
    <property type="match status" value="1"/>
</dbReference>
<evidence type="ECO:0000313" key="6">
    <source>
        <dbReference type="WBParaSite" id="SBAD_0000646801-mRNA-1"/>
    </source>
</evidence>
<reference evidence="6" key="1">
    <citation type="submission" date="2016-06" db="UniProtKB">
        <authorList>
            <consortium name="WormBaseParasite"/>
        </authorList>
    </citation>
    <scope>IDENTIFICATION</scope>
</reference>
<evidence type="ECO:0000259" key="3">
    <source>
        <dbReference type="SMART" id="SM01362"/>
    </source>
</evidence>
<dbReference type="GO" id="GO:0030688">
    <property type="term" value="C:preribosome, small subunit precursor"/>
    <property type="evidence" value="ECO:0007669"/>
    <property type="project" value="TreeGrafter"/>
</dbReference>